<dbReference type="PROSITE" id="PS50191">
    <property type="entry name" value="CRAL_TRIO"/>
    <property type="match status" value="1"/>
</dbReference>
<dbReference type="SUPFAM" id="SSF46938">
    <property type="entry name" value="CRAL/TRIO N-terminal domain"/>
    <property type="match status" value="1"/>
</dbReference>
<dbReference type="SMART" id="SM00516">
    <property type="entry name" value="SEC14"/>
    <property type="match status" value="1"/>
</dbReference>
<sequence length="648" mass="70265">MHVLHGGAGAGQDGGGQDAGGGAGDGGGQDGGGQDGGGQDGAGQDGGGQDGGQDGGGQDAGGQDGGQDGGDGGGQDGGGGGGDSGGQDGFGQDAGGQDAHACMHDADEGGVYTSAHKKTTSAEEEEEDPPPGSPSTSHEIQAASKLLEGLRRRFAPLPAHVDNPAFVIRFLRARGHDMSRAAKMLHAHIVWRRDVHIDAVYDEMTRALRNIYDNEHDDHHDRSGLLFHELPEVLEIIPTFWHKTSKDGFPVWYQKLTDVSAKALWQITTHERYVRWQVLDYERLYRQLHPALLAQQSATTAFPCVLSIFDIDGISMMQWSSMQSVVLSGIRVASNNYPEMMGRLFIINAPLWMRCIWTLIRPLLDSKTASKIRIVSASDKHRVRDVLLEEIPVENLPSFLGGNSDDFQSCLRGAHPISTARRAGITPEIGPWVNADDIVDRTWMPEHRREMCSTRRRLSHELHHEHHHPALLDRVEMLEKELGVQPPPSSKQCTLSTRIQALEVAAMRCGLICSFVERMEAAPASSLEAGASSSATATTHQPSSSPPPPGESAVSSSLRHQVHEEEDTPLLTKLHCSTSRLSDDVFFSCPTSPVASTPRDLHYNNASEEDFDLKWEDATTTPEDKQQSIWSNVVKAFNCCCCCCCSEA</sequence>
<feature type="domain" description="CRAL-TRIO" evidence="5">
    <location>
        <begin position="229"/>
        <end position="408"/>
    </location>
</feature>
<dbReference type="PANTHER" id="PTHR45657:SF1">
    <property type="entry name" value="CRAL-TRIO DOMAIN-CONTAINING PROTEIN YKL091C-RELATED"/>
    <property type="match status" value="1"/>
</dbReference>
<evidence type="ECO:0000313" key="7">
    <source>
        <dbReference type="Proteomes" id="UP000660262"/>
    </source>
</evidence>
<proteinExistence type="inferred from homology"/>
<evidence type="ECO:0000256" key="3">
    <source>
        <dbReference type="ARBA" id="ARBA00038020"/>
    </source>
</evidence>
<dbReference type="OrthoDB" id="1434354at2759"/>
<dbReference type="GO" id="GO:0005886">
    <property type="term" value="C:plasma membrane"/>
    <property type="evidence" value="ECO:0007669"/>
    <property type="project" value="UniProtKB-SubCell"/>
</dbReference>
<evidence type="ECO:0000259" key="5">
    <source>
        <dbReference type="PROSITE" id="PS50191"/>
    </source>
</evidence>
<dbReference type="EMBL" id="BNJQ01000029">
    <property type="protein sequence ID" value="GHP10415.1"/>
    <property type="molecule type" value="Genomic_DNA"/>
</dbReference>
<reference evidence="6" key="1">
    <citation type="submission" date="2020-10" db="EMBL/GenBank/DDBJ databases">
        <title>Unveiling of a novel bifunctional photoreceptor, Dualchrome1, isolated from a cosmopolitan green alga.</title>
        <authorList>
            <person name="Suzuki S."/>
            <person name="Kawachi M."/>
        </authorList>
    </citation>
    <scope>NUCLEOTIDE SEQUENCE</scope>
    <source>
        <strain evidence="6">NIES 2893</strain>
    </source>
</reference>
<evidence type="ECO:0000256" key="2">
    <source>
        <dbReference type="ARBA" id="ARBA00004395"/>
    </source>
</evidence>
<dbReference type="InterPro" id="IPR001251">
    <property type="entry name" value="CRAL-TRIO_dom"/>
</dbReference>
<dbReference type="CDD" id="cd00170">
    <property type="entry name" value="SEC14"/>
    <property type="match status" value="1"/>
</dbReference>
<dbReference type="GO" id="GO:0000139">
    <property type="term" value="C:Golgi membrane"/>
    <property type="evidence" value="ECO:0007669"/>
    <property type="project" value="UniProtKB-SubCell"/>
</dbReference>
<evidence type="ECO:0000256" key="1">
    <source>
        <dbReference type="ARBA" id="ARBA00004202"/>
    </source>
</evidence>
<dbReference type="Pfam" id="PF00650">
    <property type="entry name" value="CRAL_TRIO"/>
    <property type="match status" value="1"/>
</dbReference>
<feature type="region of interest" description="Disordered" evidence="4">
    <location>
        <begin position="1"/>
        <end position="102"/>
    </location>
</feature>
<dbReference type="InterPro" id="IPR036865">
    <property type="entry name" value="CRAL-TRIO_dom_sf"/>
</dbReference>
<feature type="region of interest" description="Disordered" evidence="4">
    <location>
        <begin position="527"/>
        <end position="566"/>
    </location>
</feature>
<dbReference type="Gene3D" id="3.40.525.10">
    <property type="entry name" value="CRAL-TRIO lipid binding domain"/>
    <property type="match status" value="1"/>
</dbReference>
<comment type="similarity">
    <text evidence="3">Belongs to the SFH family.</text>
</comment>
<accession>A0A830HUN7</accession>
<comment type="caution">
    <text evidence="6">The sequence shown here is derived from an EMBL/GenBank/DDBJ whole genome shotgun (WGS) entry which is preliminary data.</text>
</comment>
<dbReference type="PANTHER" id="PTHR45657">
    <property type="entry name" value="CRAL-TRIO DOMAIN-CONTAINING PROTEIN YKL091C-RELATED"/>
    <property type="match status" value="1"/>
</dbReference>
<dbReference type="AlphaFoldDB" id="A0A830HUN7"/>
<gene>
    <name evidence="6" type="ORF">PPROV_000914600</name>
</gene>
<keyword evidence="7" id="KW-1185">Reference proteome</keyword>
<evidence type="ECO:0000256" key="4">
    <source>
        <dbReference type="SAM" id="MobiDB-lite"/>
    </source>
</evidence>
<dbReference type="Proteomes" id="UP000660262">
    <property type="component" value="Unassembled WGS sequence"/>
</dbReference>
<dbReference type="InterPro" id="IPR036273">
    <property type="entry name" value="CRAL/TRIO_N_dom_sf"/>
</dbReference>
<feature type="region of interest" description="Disordered" evidence="4">
    <location>
        <begin position="114"/>
        <end position="140"/>
    </location>
</feature>
<dbReference type="SUPFAM" id="SSF52087">
    <property type="entry name" value="CRAL/TRIO domain"/>
    <property type="match status" value="1"/>
</dbReference>
<feature type="compositionally biased region" description="Gly residues" evidence="4">
    <location>
        <begin position="1"/>
        <end position="94"/>
    </location>
</feature>
<protein>
    <submittedName>
        <fullName evidence="6">Cytosolic factor, phosphatidylinositol/phosphatidylcholine transfer protein</fullName>
    </submittedName>
</protein>
<dbReference type="InterPro" id="IPR051026">
    <property type="entry name" value="PI/PC_transfer"/>
</dbReference>
<comment type="subcellular location">
    <subcellularLocation>
        <location evidence="1">Cell membrane</location>
        <topology evidence="1">Peripheral membrane protein</topology>
    </subcellularLocation>
    <subcellularLocation>
        <location evidence="2">Golgi apparatus membrane</location>
        <topology evidence="2">Peripheral membrane protein</topology>
    </subcellularLocation>
</comment>
<organism evidence="6 7">
    <name type="scientific">Pycnococcus provasolii</name>
    <dbReference type="NCBI Taxonomy" id="41880"/>
    <lineage>
        <taxon>Eukaryota</taxon>
        <taxon>Viridiplantae</taxon>
        <taxon>Chlorophyta</taxon>
        <taxon>Pseudoscourfieldiophyceae</taxon>
        <taxon>Pseudoscourfieldiales</taxon>
        <taxon>Pycnococcaceae</taxon>
        <taxon>Pycnococcus</taxon>
    </lineage>
</organism>
<evidence type="ECO:0000313" key="6">
    <source>
        <dbReference type="EMBL" id="GHP10415.1"/>
    </source>
</evidence>
<feature type="compositionally biased region" description="Low complexity" evidence="4">
    <location>
        <begin position="527"/>
        <end position="543"/>
    </location>
</feature>
<name>A0A830HUN7_9CHLO</name>